<evidence type="ECO:0000313" key="2">
    <source>
        <dbReference type="EMBL" id="POP50584.1"/>
    </source>
</evidence>
<dbReference type="InterPro" id="IPR056946">
    <property type="entry name" value="YmcF-like"/>
</dbReference>
<accession>A0A2P5GVK1</accession>
<dbReference type="AlphaFoldDB" id="A0A2P5GVK1"/>
<evidence type="ECO:0000313" key="4">
    <source>
        <dbReference type="Proteomes" id="UP000247005"/>
    </source>
</evidence>
<dbReference type="RefSeq" id="WP_103677855.1">
    <property type="nucleotide sequence ID" value="NZ_PQGD01000002.1"/>
</dbReference>
<evidence type="ECO:0000313" key="1">
    <source>
        <dbReference type="EMBL" id="POP42385.1"/>
    </source>
</evidence>
<organism evidence="2 4">
    <name type="scientific">Superficieibacter electus</name>
    <dbReference type="NCBI Taxonomy" id="2022662"/>
    <lineage>
        <taxon>Bacteria</taxon>
        <taxon>Pseudomonadati</taxon>
        <taxon>Pseudomonadota</taxon>
        <taxon>Gammaproteobacteria</taxon>
        <taxon>Enterobacterales</taxon>
        <taxon>Enterobacteriaceae</taxon>
        <taxon>Superficieibacter</taxon>
    </lineage>
</organism>
<dbReference type="Proteomes" id="UP000237073">
    <property type="component" value="Unassembled WGS sequence"/>
</dbReference>
<gene>
    <name evidence="2" type="ORF">CHU32_03480</name>
    <name evidence="1" type="ORF">CHU33_19765</name>
</gene>
<comment type="caution">
    <text evidence="2">The sequence shown here is derived from an EMBL/GenBank/DDBJ whole genome shotgun (WGS) entry which is preliminary data.</text>
</comment>
<sequence length="63" mass="7170">MILKIQFRCPACHGSQYRTSPYDVTEKNRFGAKCIFCKSAMVAGDDLCHLAITDTPKLAEYRR</sequence>
<proteinExistence type="predicted"/>
<name>A0A2P5GVK1_9ENTR</name>
<dbReference type="EMBL" id="PQGE01000020">
    <property type="protein sequence ID" value="POP42385.1"/>
    <property type="molecule type" value="Genomic_DNA"/>
</dbReference>
<dbReference type="Proteomes" id="UP000247005">
    <property type="component" value="Unassembled WGS sequence"/>
</dbReference>
<evidence type="ECO:0000313" key="3">
    <source>
        <dbReference type="Proteomes" id="UP000237073"/>
    </source>
</evidence>
<dbReference type="Pfam" id="PF23641">
    <property type="entry name" value="YmcF-like"/>
    <property type="match status" value="1"/>
</dbReference>
<dbReference type="OrthoDB" id="6562785at2"/>
<dbReference type="EMBL" id="PQGD01000002">
    <property type="protein sequence ID" value="POP50584.1"/>
    <property type="molecule type" value="Genomic_DNA"/>
</dbReference>
<protein>
    <submittedName>
        <fullName evidence="2">Cold-shock protein</fullName>
    </submittedName>
</protein>
<keyword evidence="3" id="KW-1185">Reference proteome</keyword>
<reference evidence="3 4" key="1">
    <citation type="submission" date="2018-01" db="EMBL/GenBank/DDBJ databases">
        <title>Superficieibacter electus gen. nov., sp. nov., an extended-spectrum beta-lactamase possessing member of the Enterobacteriaceae family, isolated from intensive care unit surfaces.</title>
        <authorList>
            <person name="Potter R.F."/>
            <person name="D'Souza A.W."/>
        </authorList>
    </citation>
    <scope>NUCLEOTIDE SEQUENCE [LARGE SCALE GENOMIC DNA]</scope>
    <source>
        <strain evidence="2 4">BP-1</strain>
        <strain evidence="1 3">BP-2</strain>
    </source>
</reference>